<feature type="non-terminal residue" evidence="2">
    <location>
        <position position="1"/>
    </location>
</feature>
<evidence type="ECO:0000313" key="2">
    <source>
        <dbReference type="EMBL" id="GKT33453.1"/>
    </source>
</evidence>
<protein>
    <submittedName>
        <fullName evidence="2">Uncharacterized protein</fullName>
    </submittedName>
</protein>
<keyword evidence="3" id="KW-1185">Reference proteome</keyword>
<dbReference type="EMBL" id="BQXS01010264">
    <property type="protein sequence ID" value="GKT33453.1"/>
    <property type="molecule type" value="Genomic_DNA"/>
</dbReference>
<reference evidence="2" key="1">
    <citation type="submission" date="2022-03" db="EMBL/GenBank/DDBJ databases">
        <title>Draft genome sequence of Aduncisulcus paluster, a free-living microaerophilic Fornicata.</title>
        <authorList>
            <person name="Yuyama I."/>
            <person name="Kume K."/>
            <person name="Tamura T."/>
            <person name="Inagaki Y."/>
            <person name="Hashimoto T."/>
        </authorList>
    </citation>
    <scope>NUCLEOTIDE SEQUENCE</scope>
    <source>
        <strain evidence="2">NY0171</strain>
    </source>
</reference>
<dbReference type="Proteomes" id="UP001057375">
    <property type="component" value="Unassembled WGS sequence"/>
</dbReference>
<name>A0ABQ5KLS1_9EUKA</name>
<proteinExistence type="predicted"/>
<organism evidence="2 3">
    <name type="scientific">Aduncisulcus paluster</name>
    <dbReference type="NCBI Taxonomy" id="2918883"/>
    <lineage>
        <taxon>Eukaryota</taxon>
        <taxon>Metamonada</taxon>
        <taxon>Carpediemonas-like organisms</taxon>
        <taxon>Aduncisulcus</taxon>
    </lineage>
</organism>
<keyword evidence="1" id="KW-0175">Coiled coil</keyword>
<evidence type="ECO:0000313" key="3">
    <source>
        <dbReference type="Proteomes" id="UP001057375"/>
    </source>
</evidence>
<feature type="non-terminal residue" evidence="2">
    <location>
        <position position="393"/>
    </location>
</feature>
<comment type="caution">
    <text evidence="2">The sequence shown here is derived from an EMBL/GenBank/DDBJ whole genome shotgun (WGS) entry which is preliminary data.</text>
</comment>
<gene>
    <name evidence="2" type="ORF">ADUPG1_007355</name>
</gene>
<feature type="coiled-coil region" evidence="1">
    <location>
        <begin position="177"/>
        <end position="208"/>
    </location>
</feature>
<evidence type="ECO:0000256" key="1">
    <source>
        <dbReference type="SAM" id="Coils"/>
    </source>
</evidence>
<accession>A0ABQ5KLS1</accession>
<sequence length="393" mass="45030">DLCLKPTKHYYVHFPDISNIKGRDGTKKKRDFAYNQTSEAQKLMKHERNVGHFTKLSIPFTISLPMKGVFIRVPYGAHTPARLVFTFFDSKGKKTIMDYEFSTWKERGWFMLPVDLPKVMRCHITGYSVEPHRGEEWFEIKDLVFFQEGLITDMNGNCTVDSIGRALTDLLLMASMDDELKDEIAEELMELEKEVEEELEKKQIWDEVRIVTPEFIHYGNFGCIPIPRDAPTILCPDIPNIDGWNGTKRKDEGNCKITAQNIILGEGVDHELTQLSIPFSSSTPVKGAYVCLSEASSPSYLYLTLFHSDGGKVTYIRFKFSDVSTESWYFLPIDLTNVIKCEITGKWKRTESFKISSLTFIRPETPEECSIRESKEKTWSDAPIVKPVLKCSG</sequence>